<dbReference type="AlphaFoldDB" id="A0A2V0PR31"/>
<feature type="transmembrane region" description="Helical" evidence="6">
    <location>
        <begin position="443"/>
        <end position="464"/>
    </location>
</feature>
<comment type="subcellular location">
    <subcellularLocation>
        <location evidence="1">Membrane</location>
        <topology evidence="1">Multi-pass membrane protein</topology>
    </subcellularLocation>
</comment>
<evidence type="ECO:0000256" key="5">
    <source>
        <dbReference type="ARBA" id="ARBA00023136"/>
    </source>
</evidence>
<keyword evidence="3 6" id="KW-0812">Transmembrane</keyword>
<evidence type="ECO:0000256" key="3">
    <source>
        <dbReference type="ARBA" id="ARBA00022692"/>
    </source>
</evidence>
<feature type="transmembrane region" description="Helical" evidence="6">
    <location>
        <begin position="272"/>
        <end position="292"/>
    </location>
</feature>
<gene>
    <name evidence="8" type="ORF">Rsub_12417</name>
</gene>
<evidence type="ECO:0000256" key="1">
    <source>
        <dbReference type="ARBA" id="ARBA00004141"/>
    </source>
</evidence>
<dbReference type="InParanoid" id="A0A2V0PR31"/>
<feature type="transmembrane region" description="Helical" evidence="6">
    <location>
        <begin position="352"/>
        <end position="372"/>
    </location>
</feature>
<dbReference type="SUPFAM" id="SSF103473">
    <property type="entry name" value="MFS general substrate transporter"/>
    <property type="match status" value="1"/>
</dbReference>
<dbReference type="OrthoDB" id="196786at2759"/>
<dbReference type="Proteomes" id="UP000247498">
    <property type="component" value="Unassembled WGS sequence"/>
</dbReference>
<protein>
    <submittedName>
        <fullName evidence="8">MFS transporter</fullName>
    </submittedName>
</protein>
<sequence>MGLYDIGSVKDVERARQPSAEGSAPAAAEVETALRKVGRRLIPLCMGVAIANHMDRSNLAYAALTFNRDLGFDGRVYALGTALFYAAFMLCMVPSNLVMVRVGLRSWLGFLLIAWGVVAACFSLVRSAWSFYLLRALLGIFEAGAFPACWHALTLFYPRSRITKPFAYLTIGTMVAQLIGSPIAAGLLSLDGVGGIRGWQWMFGVEGIPSVLLGACVFAFLPSSIAGARFLTQPEREALAAEVARNSAPGPAGRDLAGALVLLRMTVRNTRLWGAFLCGALSSIASHTYMTYTPILISNLLSGTALTSHVSVAAAAGTSSLLPVALAVVPYSLASAAAYAVAASAQRRNEHFFHVSISLALSGTMLALFAPLARASVAGGFVALSLSLAMGAAANGPATALVSRLCKGPEQVVALPLFSSFAVLGGVAGPLMAGAVLNTSGGFTLLTIIMGSVLLGTAALVFGLRFYVMATGGIDSAVPTKLRLEDDAPPSPSSALCSGNALCVVLGRDSPRALAARSPKAPGSPGATNA</sequence>
<evidence type="ECO:0000256" key="2">
    <source>
        <dbReference type="ARBA" id="ARBA00022448"/>
    </source>
</evidence>
<evidence type="ECO:0000313" key="9">
    <source>
        <dbReference type="Proteomes" id="UP000247498"/>
    </source>
</evidence>
<evidence type="ECO:0000256" key="6">
    <source>
        <dbReference type="SAM" id="Phobius"/>
    </source>
</evidence>
<dbReference type="Pfam" id="PF07690">
    <property type="entry name" value="MFS_1"/>
    <property type="match status" value="1"/>
</dbReference>
<dbReference type="PANTHER" id="PTHR43791:SF36">
    <property type="entry name" value="TRANSPORTER, PUTATIVE (AFU_ORTHOLOGUE AFUA_6G08340)-RELATED"/>
    <property type="match status" value="1"/>
</dbReference>
<feature type="transmembrane region" description="Helical" evidence="6">
    <location>
        <begin position="165"/>
        <end position="187"/>
    </location>
</feature>
<name>A0A2V0PR31_9CHLO</name>
<evidence type="ECO:0000313" key="8">
    <source>
        <dbReference type="EMBL" id="GBF99705.1"/>
    </source>
</evidence>
<feature type="transmembrane region" description="Helical" evidence="6">
    <location>
        <begin position="76"/>
        <end position="100"/>
    </location>
</feature>
<evidence type="ECO:0000259" key="7">
    <source>
        <dbReference type="PROSITE" id="PS50850"/>
    </source>
</evidence>
<accession>A0A2V0PR31</accession>
<evidence type="ECO:0000256" key="4">
    <source>
        <dbReference type="ARBA" id="ARBA00022989"/>
    </source>
</evidence>
<reference evidence="8 9" key="1">
    <citation type="journal article" date="2018" name="Sci. Rep.">
        <title>Raphidocelis subcapitata (=Pseudokirchneriella subcapitata) provides an insight into genome evolution and environmental adaptations in the Sphaeropleales.</title>
        <authorList>
            <person name="Suzuki S."/>
            <person name="Yamaguchi H."/>
            <person name="Nakajima N."/>
            <person name="Kawachi M."/>
        </authorList>
    </citation>
    <scope>NUCLEOTIDE SEQUENCE [LARGE SCALE GENOMIC DNA]</scope>
    <source>
        <strain evidence="8 9">NIES-35</strain>
    </source>
</reference>
<dbReference type="Gene3D" id="1.20.1250.20">
    <property type="entry name" value="MFS general substrate transporter like domains"/>
    <property type="match status" value="1"/>
</dbReference>
<keyword evidence="4 6" id="KW-1133">Transmembrane helix</keyword>
<dbReference type="InterPro" id="IPR036259">
    <property type="entry name" value="MFS_trans_sf"/>
</dbReference>
<feature type="transmembrane region" description="Helical" evidence="6">
    <location>
        <begin position="414"/>
        <end position="437"/>
    </location>
</feature>
<keyword evidence="5 6" id="KW-0472">Membrane</keyword>
<dbReference type="GO" id="GO:0022857">
    <property type="term" value="F:transmembrane transporter activity"/>
    <property type="evidence" value="ECO:0007669"/>
    <property type="project" value="InterPro"/>
</dbReference>
<feature type="transmembrane region" description="Helical" evidence="6">
    <location>
        <begin position="312"/>
        <end position="340"/>
    </location>
</feature>
<proteinExistence type="predicted"/>
<dbReference type="PANTHER" id="PTHR43791">
    <property type="entry name" value="PERMEASE-RELATED"/>
    <property type="match status" value="1"/>
</dbReference>
<dbReference type="PROSITE" id="PS50850">
    <property type="entry name" value="MFS"/>
    <property type="match status" value="1"/>
</dbReference>
<dbReference type="InterPro" id="IPR011701">
    <property type="entry name" value="MFS"/>
</dbReference>
<dbReference type="GO" id="GO:0016020">
    <property type="term" value="C:membrane"/>
    <property type="evidence" value="ECO:0007669"/>
    <property type="project" value="UniProtKB-SubCell"/>
</dbReference>
<dbReference type="EMBL" id="BDRX01000169">
    <property type="protein sequence ID" value="GBF99705.1"/>
    <property type="molecule type" value="Genomic_DNA"/>
</dbReference>
<keyword evidence="2" id="KW-0813">Transport</keyword>
<keyword evidence="9" id="KW-1185">Reference proteome</keyword>
<feature type="transmembrane region" description="Helical" evidence="6">
    <location>
        <begin position="131"/>
        <end position="153"/>
    </location>
</feature>
<dbReference type="STRING" id="307507.A0A2V0PR31"/>
<feature type="transmembrane region" description="Helical" evidence="6">
    <location>
        <begin position="199"/>
        <end position="221"/>
    </location>
</feature>
<feature type="transmembrane region" description="Helical" evidence="6">
    <location>
        <begin position="107"/>
        <end position="125"/>
    </location>
</feature>
<feature type="domain" description="Major facilitator superfamily (MFS) profile" evidence="7">
    <location>
        <begin position="41"/>
        <end position="469"/>
    </location>
</feature>
<feature type="transmembrane region" description="Helical" evidence="6">
    <location>
        <begin position="378"/>
        <end position="402"/>
    </location>
</feature>
<comment type="caution">
    <text evidence="8">The sequence shown here is derived from an EMBL/GenBank/DDBJ whole genome shotgun (WGS) entry which is preliminary data.</text>
</comment>
<organism evidence="8 9">
    <name type="scientific">Raphidocelis subcapitata</name>
    <dbReference type="NCBI Taxonomy" id="307507"/>
    <lineage>
        <taxon>Eukaryota</taxon>
        <taxon>Viridiplantae</taxon>
        <taxon>Chlorophyta</taxon>
        <taxon>core chlorophytes</taxon>
        <taxon>Chlorophyceae</taxon>
        <taxon>CS clade</taxon>
        <taxon>Sphaeropleales</taxon>
        <taxon>Selenastraceae</taxon>
        <taxon>Raphidocelis</taxon>
    </lineage>
</organism>
<dbReference type="InterPro" id="IPR020846">
    <property type="entry name" value="MFS_dom"/>
</dbReference>